<keyword evidence="1" id="KW-0812">Transmembrane</keyword>
<protein>
    <submittedName>
        <fullName evidence="2">Ankyrin repeat and SOCS box protein 5</fullName>
    </submittedName>
</protein>
<proteinExistence type="predicted"/>
<name>S7NAD4_MYOBR</name>
<keyword evidence="3" id="KW-1185">Reference proteome</keyword>
<dbReference type="AlphaFoldDB" id="S7NAD4"/>
<gene>
    <name evidence="2" type="ORF">D623_10011295</name>
</gene>
<dbReference type="EMBL" id="KE163824">
    <property type="protein sequence ID" value="EPQ13996.1"/>
    <property type="molecule type" value="Genomic_DNA"/>
</dbReference>
<accession>S7NAD4</accession>
<evidence type="ECO:0000256" key="1">
    <source>
        <dbReference type="SAM" id="Phobius"/>
    </source>
</evidence>
<evidence type="ECO:0000313" key="2">
    <source>
        <dbReference type="EMBL" id="EPQ13996.1"/>
    </source>
</evidence>
<reference evidence="2 3" key="1">
    <citation type="journal article" date="2013" name="Nat. Commun.">
        <title>Genome analysis reveals insights into physiology and longevity of the Brandt's bat Myotis brandtii.</title>
        <authorList>
            <person name="Seim I."/>
            <person name="Fang X."/>
            <person name="Xiong Z."/>
            <person name="Lobanov A.V."/>
            <person name="Huang Z."/>
            <person name="Ma S."/>
            <person name="Feng Y."/>
            <person name="Turanov A.A."/>
            <person name="Zhu Y."/>
            <person name="Lenz T.L."/>
            <person name="Gerashchenko M.V."/>
            <person name="Fan D."/>
            <person name="Hee Yim S."/>
            <person name="Yao X."/>
            <person name="Jordan D."/>
            <person name="Xiong Y."/>
            <person name="Ma Y."/>
            <person name="Lyapunov A.N."/>
            <person name="Chen G."/>
            <person name="Kulakova O.I."/>
            <person name="Sun Y."/>
            <person name="Lee S.G."/>
            <person name="Bronson R.T."/>
            <person name="Moskalev A.A."/>
            <person name="Sunyaev S.R."/>
            <person name="Zhang G."/>
            <person name="Krogh A."/>
            <person name="Wang J."/>
            <person name="Gladyshev V.N."/>
        </authorList>
    </citation>
    <scope>NUCLEOTIDE SEQUENCE [LARGE SCALE GENOMIC DNA]</scope>
</reference>
<dbReference type="Proteomes" id="UP000052978">
    <property type="component" value="Unassembled WGS sequence"/>
</dbReference>
<evidence type="ECO:0000313" key="3">
    <source>
        <dbReference type="Proteomes" id="UP000052978"/>
    </source>
</evidence>
<sequence length="88" mass="9611">MSALEDGRPFAQQLSNVYFTILSLFCFKLFVKISLAILSHFYIVKGNRKEAARIAAEFYGAAPGQVAEAQADSGTQLLSRQAFCPSSC</sequence>
<organism evidence="2 3">
    <name type="scientific">Myotis brandtii</name>
    <name type="common">Brandt's bat</name>
    <dbReference type="NCBI Taxonomy" id="109478"/>
    <lineage>
        <taxon>Eukaryota</taxon>
        <taxon>Metazoa</taxon>
        <taxon>Chordata</taxon>
        <taxon>Craniata</taxon>
        <taxon>Vertebrata</taxon>
        <taxon>Euteleostomi</taxon>
        <taxon>Mammalia</taxon>
        <taxon>Eutheria</taxon>
        <taxon>Laurasiatheria</taxon>
        <taxon>Chiroptera</taxon>
        <taxon>Yangochiroptera</taxon>
        <taxon>Vespertilionidae</taxon>
        <taxon>Myotis</taxon>
    </lineage>
</organism>
<feature type="transmembrane region" description="Helical" evidence="1">
    <location>
        <begin position="17"/>
        <end position="43"/>
    </location>
</feature>
<keyword evidence="1" id="KW-0472">Membrane</keyword>
<keyword evidence="1" id="KW-1133">Transmembrane helix</keyword>